<dbReference type="SUPFAM" id="SSF55681">
    <property type="entry name" value="Class II aaRS and biotin synthetases"/>
    <property type="match status" value="1"/>
</dbReference>
<dbReference type="GO" id="GO:0017101">
    <property type="term" value="C:aminoacyl-tRNA synthetase multienzyme complex"/>
    <property type="evidence" value="ECO:0007669"/>
    <property type="project" value="TreeGrafter"/>
</dbReference>
<dbReference type="PANTHER" id="PTHR43382">
    <property type="entry name" value="PROLYL-TRNA SYNTHETASE"/>
    <property type="match status" value="1"/>
</dbReference>
<dbReference type="InterPro" id="IPR016061">
    <property type="entry name" value="Pro-tRNA_ligase_II_C"/>
</dbReference>
<dbReference type="Pfam" id="PF09180">
    <property type="entry name" value="ProRS-C_1"/>
    <property type="match status" value="1"/>
</dbReference>
<gene>
    <name evidence="4" type="ORF">S06H3_35286</name>
</gene>
<comment type="caution">
    <text evidence="4">The sequence shown here is derived from an EMBL/GenBank/DDBJ whole genome shotgun (WGS) entry which is preliminary data.</text>
</comment>
<name>X1LQY3_9ZZZZ</name>
<dbReference type="Pfam" id="PF03129">
    <property type="entry name" value="HGTP_anticodon"/>
    <property type="match status" value="1"/>
</dbReference>
<dbReference type="SUPFAM" id="SSF52954">
    <property type="entry name" value="Class II aaRS ABD-related"/>
    <property type="match status" value="1"/>
</dbReference>
<dbReference type="AlphaFoldDB" id="X1LQY3"/>
<evidence type="ECO:0000256" key="2">
    <source>
        <dbReference type="ARBA" id="ARBA00022917"/>
    </source>
</evidence>
<dbReference type="GO" id="GO:0005737">
    <property type="term" value="C:cytoplasm"/>
    <property type="evidence" value="ECO:0007669"/>
    <property type="project" value="InterPro"/>
</dbReference>
<feature type="domain" description="Proline-tRNA ligase class II C-terminal" evidence="3">
    <location>
        <begin position="182"/>
        <end position="253"/>
    </location>
</feature>
<evidence type="ECO:0000256" key="1">
    <source>
        <dbReference type="ARBA" id="ARBA00012831"/>
    </source>
</evidence>
<dbReference type="SUPFAM" id="SSF64586">
    <property type="entry name" value="C-terminal domain of ProRS"/>
    <property type="match status" value="1"/>
</dbReference>
<dbReference type="InterPro" id="IPR004154">
    <property type="entry name" value="Anticodon-bd"/>
</dbReference>
<dbReference type="InterPro" id="IPR036621">
    <property type="entry name" value="Anticodon-bd_dom_sf"/>
</dbReference>
<proteinExistence type="predicted"/>
<dbReference type="InterPro" id="IPR045864">
    <property type="entry name" value="aa-tRNA-synth_II/BPL/LPL"/>
</dbReference>
<dbReference type="GO" id="GO:0005524">
    <property type="term" value="F:ATP binding"/>
    <property type="evidence" value="ECO:0007669"/>
    <property type="project" value="InterPro"/>
</dbReference>
<dbReference type="Gene3D" id="3.30.930.10">
    <property type="entry name" value="Bira Bifunctional Protein, Domain 2"/>
    <property type="match status" value="1"/>
</dbReference>
<accession>X1LQY3</accession>
<protein>
    <recommendedName>
        <fullName evidence="1">proline--tRNA ligase</fullName>
        <ecNumber evidence="1">6.1.1.15</ecNumber>
    </recommendedName>
</protein>
<dbReference type="InterPro" id="IPR004499">
    <property type="entry name" value="Pro-tRNA-ligase_IIa_arc-type"/>
</dbReference>
<dbReference type="Gene3D" id="3.30.110.30">
    <property type="entry name" value="C-terminal domain of ProRS"/>
    <property type="match status" value="1"/>
</dbReference>
<dbReference type="GO" id="GO:0004827">
    <property type="term" value="F:proline-tRNA ligase activity"/>
    <property type="evidence" value="ECO:0007669"/>
    <property type="project" value="UniProtKB-EC"/>
</dbReference>
<sequence length="253" mass="29252">THLLGQNFSKAFNIKFKNKDEKEQYVWQTCYGPAISRILASVVSTHGDDKGLVFPFCISPIQVVIIPIFNKENKKKILNESQKINKKIKSWGIRTKVDDDEKRPGEKYYEWELKGVPFRLEIGEKELKEKKLTLFTRDTQEKQKISLIQIKKIKQLGKEFDNRLISKADKFLKNKIVNCRTKQEIKKAIENKKIAKVNFCSIDKQGEKCAEVIEKEVNAEVRGTLANKHEKSTGKCVICEKPAKEVVYIGKSY</sequence>
<dbReference type="InterPro" id="IPR017449">
    <property type="entry name" value="Pro-tRNA_synth_II"/>
</dbReference>
<evidence type="ECO:0000313" key="4">
    <source>
        <dbReference type="EMBL" id="GAI21792.1"/>
    </source>
</evidence>
<dbReference type="EMBL" id="BARV01021277">
    <property type="protein sequence ID" value="GAI21792.1"/>
    <property type="molecule type" value="Genomic_DNA"/>
</dbReference>
<feature type="non-terminal residue" evidence="4">
    <location>
        <position position="1"/>
    </location>
</feature>
<keyword evidence="2" id="KW-0648">Protein biosynthesis</keyword>
<dbReference type="SMART" id="SM00946">
    <property type="entry name" value="ProRS-C_1"/>
    <property type="match status" value="1"/>
</dbReference>
<dbReference type="Gene3D" id="3.40.50.800">
    <property type="entry name" value="Anticodon-binding domain"/>
    <property type="match status" value="1"/>
</dbReference>
<reference evidence="4" key="1">
    <citation type="journal article" date="2014" name="Front. Microbiol.">
        <title>High frequency of phylogenetically diverse reductive dehalogenase-homologous genes in deep subseafloor sedimentary metagenomes.</title>
        <authorList>
            <person name="Kawai M."/>
            <person name="Futagami T."/>
            <person name="Toyoda A."/>
            <person name="Takaki Y."/>
            <person name="Nishi S."/>
            <person name="Hori S."/>
            <person name="Arai W."/>
            <person name="Tsubouchi T."/>
            <person name="Morono Y."/>
            <person name="Uchiyama I."/>
            <person name="Ito T."/>
            <person name="Fujiyama A."/>
            <person name="Inagaki F."/>
            <person name="Takami H."/>
        </authorList>
    </citation>
    <scope>NUCLEOTIDE SEQUENCE</scope>
    <source>
        <strain evidence="4">Expedition CK06-06</strain>
    </source>
</reference>
<dbReference type="PANTHER" id="PTHR43382:SF2">
    <property type="entry name" value="BIFUNCTIONAL GLUTAMATE_PROLINE--TRNA LIGASE"/>
    <property type="match status" value="1"/>
</dbReference>
<dbReference type="GO" id="GO:0006433">
    <property type="term" value="P:prolyl-tRNA aminoacylation"/>
    <property type="evidence" value="ECO:0007669"/>
    <property type="project" value="InterPro"/>
</dbReference>
<dbReference type="EC" id="6.1.1.15" evidence="1"/>
<evidence type="ECO:0000259" key="3">
    <source>
        <dbReference type="SMART" id="SM00946"/>
    </source>
</evidence>
<organism evidence="4">
    <name type="scientific">marine sediment metagenome</name>
    <dbReference type="NCBI Taxonomy" id="412755"/>
    <lineage>
        <taxon>unclassified sequences</taxon>
        <taxon>metagenomes</taxon>
        <taxon>ecological metagenomes</taxon>
    </lineage>
</organism>